<evidence type="ECO:0000256" key="8">
    <source>
        <dbReference type="PIRSR" id="PIRSR615500-1"/>
    </source>
</evidence>
<reference evidence="13 14" key="1">
    <citation type="submission" date="2019-09" db="EMBL/GenBank/DDBJ databases">
        <title>Whole genome sequences of isolates from the Mars Exploration Rovers.</title>
        <authorList>
            <person name="Seuylemezian A."/>
            <person name="Vaishampayan P."/>
        </authorList>
    </citation>
    <scope>NUCLEOTIDE SEQUENCE [LARGE SCALE GENOMIC DNA]</scope>
    <source>
        <strain evidence="13 14">MER_TA_151</strain>
    </source>
</reference>
<feature type="domain" description="PA" evidence="12">
    <location>
        <begin position="350"/>
        <end position="412"/>
    </location>
</feature>
<keyword evidence="2" id="KW-0134">Cell wall</keyword>
<evidence type="ECO:0000256" key="3">
    <source>
        <dbReference type="ARBA" id="ARBA00022525"/>
    </source>
</evidence>
<keyword evidence="6 9" id="KW-0378">Hydrolase</keyword>
<proteinExistence type="inferred from homology"/>
<evidence type="ECO:0000256" key="6">
    <source>
        <dbReference type="ARBA" id="ARBA00022801"/>
    </source>
</evidence>
<dbReference type="PROSITE" id="PS00138">
    <property type="entry name" value="SUBTILASE_SER"/>
    <property type="match status" value="1"/>
</dbReference>
<dbReference type="CDD" id="cd07474">
    <property type="entry name" value="Peptidases_S8_subtilisin_Vpr-like"/>
    <property type="match status" value="1"/>
</dbReference>
<dbReference type="Pfam" id="PF02225">
    <property type="entry name" value="PA"/>
    <property type="match status" value="1"/>
</dbReference>
<dbReference type="PROSITE" id="PS51892">
    <property type="entry name" value="SUBTILASE"/>
    <property type="match status" value="1"/>
</dbReference>
<dbReference type="InterPro" id="IPR046450">
    <property type="entry name" value="PA_dom_sf"/>
</dbReference>
<evidence type="ECO:0000259" key="11">
    <source>
        <dbReference type="Pfam" id="PF00082"/>
    </source>
</evidence>
<keyword evidence="5" id="KW-0732">Signal</keyword>
<dbReference type="RefSeq" id="WP_150438967.1">
    <property type="nucleotide sequence ID" value="NZ_VYKL01000011.1"/>
</dbReference>
<dbReference type="EMBL" id="VYKL01000011">
    <property type="protein sequence ID" value="KAA9027848.1"/>
    <property type="molecule type" value="Genomic_DNA"/>
</dbReference>
<dbReference type="InterPro" id="IPR003137">
    <property type="entry name" value="PA_domain"/>
</dbReference>
<dbReference type="GO" id="GO:0006508">
    <property type="term" value="P:proteolysis"/>
    <property type="evidence" value="ECO:0007669"/>
    <property type="project" value="UniProtKB-KW"/>
</dbReference>
<dbReference type="PANTHER" id="PTHR43806">
    <property type="entry name" value="PEPTIDASE S8"/>
    <property type="match status" value="1"/>
</dbReference>
<gene>
    <name evidence="13" type="ORF">F4V44_05240</name>
</gene>
<dbReference type="InterPro" id="IPR022398">
    <property type="entry name" value="Peptidase_S8_His-AS"/>
</dbReference>
<dbReference type="InterPro" id="IPR015500">
    <property type="entry name" value="Peptidase_S8_subtilisin-rel"/>
</dbReference>
<dbReference type="AlphaFoldDB" id="A0A5J5HXZ6"/>
<evidence type="ECO:0000256" key="9">
    <source>
        <dbReference type="PROSITE-ProRule" id="PRU01240"/>
    </source>
</evidence>
<dbReference type="Pfam" id="PF00082">
    <property type="entry name" value="Peptidase_S8"/>
    <property type="match status" value="1"/>
</dbReference>
<evidence type="ECO:0000259" key="12">
    <source>
        <dbReference type="Pfam" id="PF02225"/>
    </source>
</evidence>
<evidence type="ECO:0000256" key="1">
    <source>
        <dbReference type="ARBA" id="ARBA00011073"/>
    </source>
</evidence>
<evidence type="ECO:0000256" key="10">
    <source>
        <dbReference type="RuleBase" id="RU003355"/>
    </source>
</evidence>
<comment type="caution">
    <text evidence="13">The sequence shown here is derived from an EMBL/GenBank/DDBJ whole genome shotgun (WGS) entry which is preliminary data.</text>
</comment>
<dbReference type="InterPro" id="IPR000209">
    <property type="entry name" value="Peptidase_S8/S53_dom"/>
</dbReference>
<dbReference type="SUPFAM" id="SSF52743">
    <property type="entry name" value="Subtilisin-like"/>
    <property type="match status" value="1"/>
</dbReference>
<dbReference type="InterPro" id="IPR023828">
    <property type="entry name" value="Peptidase_S8_Ser-AS"/>
</dbReference>
<evidence type="ECO:0000313" key="14">
    <source>
        <dbReference type="Proteomes" id="UP000326671"/>
    </source>
</evidence>
<feature type="active site" description="Charge relay system" evidence="8 9">
    <location>
        <position position="149"/>
    </location>
</feature>
<dbReference type="Gene3D" id="3.40.50.200">
    <property type="entry name" value="Peptidase S8/S53 domain"/>
    <property type="match status" value="1"/>
</dbReference>
<accession>A0A5J5HXZ6</accession>
<evidence type="ECO:0000256" key="7">
    <source>
        <dbReference type="ARBA" id="ARBA00022825"/>
    </source>
</evidence>
<evidence type="ECO:0000256" key="4">
    <source>
        <dbReference type="ARBA" id="ARBA00022670"/>
    </source>
</evidence>
<evidence type="ECO:0000256" key="5">
    <source>
        <dbReference type="ARBA" id="ARBA00022729"/>
    </source>
</evidence>
<dbReference type="InterPro" id="IPR023827">
    <property type="entry name" value="Peptidase_S8_Asp-AS"/>
</dbReference>
<feature type="domain" description="Peptidase S8/S53" evidence="11">
    <location>
        <begin position="140"/>
        <end position="528"/>
    </location>
</feature>
<dbReference type="InterPro" id="IPR050131">
    <property type="entry name" value="Peptidase_S8_subtilisin-like"/>
</dbReference>
<dbReference type="PANTHER" id="PTHR43806:SF65">
    <property type="entry name" value="SERINE PROTEASE APRX"/>
    <property type="match status" value="1"/>
</dbReference>
<dbReference type="PROSITE" id="PS00137">
    <property type="entry name" value="SUBTILASE_HIS"/>
    <property type="match status" value="1"/>
</dbReference>
<name>A0A5J5HXZ6_9BACI</name>
<dbReference type="InterPro" id="IPR036852">
    <property type="entry name" value="Peptidase_S8/S53_dom_sf"/>
</dbReference>
<evidence type="ECO:0000256" key="2">
    <source>
        <dbReference type="ARBA" id="ARBA00022512"/>
    </source>
</evidence>
<dbReference type="GO" id="GO:0004252">
    <property type="term" value="F:serine-type endopeptidase activity"/>
    <property type="evidence" value="ECO:0007669"/>
    <property type="project" value="UniProtKB-UniRule"/>
</dbReference>
<dbReference type="Proteomes" id="UP000326671">
    <property type="component" value="Unassembled WGS sequence"/>
</dbReference>
<keyword evidence="14" id="KW-1185">Reference proteome</keyword>
<keyword evidence="4 9" id="KW-0645">Protease</keyword>
<sequence>MLLVLFIIFSIIPTQQGLAAQERLLKLPPLPAQDEKTEQIAIFLTKSDLKPGELNRLMRKYPAITLRNTFKFALKGFSAKGPKSQLDKLAQEPAIAQQSFVNHYHTSDIKALPNQGDNLQMIGADQVRGMFDKNNGRLTGKGIKVGVIDTGIDYLHEDLRQNYGGGQDVVDGDGDPMETTGIGGASTLHGTHVAGIIAANGRIKGVAPEATIYAYRALGPGGMGTTEQVIAAIEQAIEDKVDVLNLSLGNNVNGPDLPLSTALNNAVDHGIVAVTSSGNSGPNVWTVGSPGTAAKAISVGASTPTMKIPYLEIEGEQMRLEPLLGSVAWELDRTYELADGGMGKPKQLKGVKGKIALIKRGEITFSEKVINAEKAGAEAVIIYNNTKGPFIGNLDRTSLIPVMSLSKDDGIELTQKIKKGNAYVTTNIIEEKDIIADFSSRGPVTSSWEIKPDLLAPGVSILSTIPGGYLSLQGTSMAAPHVAGASALLKQAHPEWNPEQIKAALMNYAKPLQKRNGEFYKSYEQGAGRIQLKEAIEAEVLIYPASLQFGKFQLSDRPHEHQAVVTIENTSQKQQKITFEVPNKEPGLTWHMPMSVYLKGGEKKEVTIEMQADPQIFKKKIQDGQLTIHTDGKNITIPYLFVLEEPNYPRVMGFDFGAGDREGTFRYEVYLPGGAEEFGIALFDPDTYQFVQYLDWKRNAGKGLIQEEVPVEKLPPDGIYVSKIFARKSGQEDWIETYIQISKSIDIE</sequence>
<dbReference type="InterPro" id="IPR034213">
    <property type="entry name" value="S8_Vpr-like"/>
</dbReference>
<feature type="active site" description="Charge relay system" evidence="8 9">
    <location>
        <position position="476"/>
    </location>
</feature>
<comment type="similarity">
    <text evidence="1 9 10">Belongs to the peptidase S8 family.</text>
</comment>
<evidence type="ECO:0000313" key="13">
    <source>
        <dbReference type="EMBL" id="KAA9027848.1"/>
    </source>
</evidence>
<dbReference type="CDD" id="cd02133">
    <property type="entry name" value="PA_C5a_like"/>
    <property type="match status" value="1"/>
</dbReference>
<keyword evidence="7 9" id="KW-0720">Serine protease</keyword>
<dbReference type="OrthoDB" id="9798386at2"/>
<keyword evidence="3" id="KW-0964">Secreted</keyword>
<dbReference type="PROSITE" id="PS00136">
    <property type="entry name" value="SUBTILASE_ASP"/>
    <property type="match status" value="1"/>
</dbReference>
<dbReference type="Gene3D" id="3.50.30.30">
    <property type="match status" value="1"/>
</dbReference>
<dbReference type="PRINTS" id="PR00723">
    <property type="entry name" value="SUBTILISIN"/>
</dbReference>
<dbReference type="SUPFAM" id="SSF52025">
    <property type="entry name" value="PA domain"/>
    <property type="match status" value="1"/>
</dbReference>
<protein>
    <submittedName>
        <fullName evidence="13">S8 family serine peptidase</fullName>
    </submittedName>
</protein>
<feature type="active site" description="Charge relay system" evidence="8 9">
    <location>
        <position position="189"/>
    </location>
</feature>
<organism evidence="13 14">
    <name type="scientific">Niallia endozanthoxylica</name>
    <dbReference type="NCBI Taxonomy" id="2036016"/>
    <lineage>
        <taxon>Bacteria</taxon>
        <taxon>Bacillati</taxon>
        <taxon>Bacillota</taxon>
        <taxon>Bacilli</taxon>
        <taxon>Bacillales</taxon>
        <taxon>Bacillaceae</taxon>
        <taxon>Niallia</taxon>
    </lineage>
</organism>